<dbReference type="RefSeq" id="WP_139930585.1">
    <property type="nucleotide sequence ID" value="NZ_CP040915.1"/>
</dbReference>
<dbReference type="InterPro" id="IPR000873">
    <property type="entry name" value="AMP-dep_synth/lig_dom"/>
</dbReference>
<protein>
    <submittedName>
        <fullName evidence="4">Long-chain fatty acid--CoA ligase</fullName>
    </submittedName>
</protein>
<gene>
    <name evidence="4" type="ORF">FE374_17350</name>
</gene>
<dbReference type="AlphaFoldDB" id="A0A5B8CA95"/>
<dbReference type="Pfam" id="PF00501">
    <property type="entry name" value="AMP-binding"/>
    <property type="match status" value="1"/>
</dbReference>
<dbReference type="PANTHER" id="PTHR43767">
    <property type="entry name" value="LONG-CHAIN-FATTY-ACID--COA LIGASE"/>
    <property type="match status" value="1"/>
</dbReference>
<proteinExistence type="predicted"/>
<evidence type="ECO:0000259" key="3">
    <source>
        <dbReference type="Pfam" id="PF13193"/>
    </source>
</evidence>
<dbReference type="Gene3D" id="3.30.300.30">
    <property type="match status" value="1"/>
</dbReference>
<dbReference type="InterPro" id="IPR045851">
    <property type="entry name" value="AMP-bd_C_sf"/>
</dbReference>
<dbReference type="InterPro" id="IPR025110">
    <property type="entry name" value="AMP-bd_C"/>
</dbReference>
<feature type="domain" description="AMP-binding enzyme C-terminal" evidence="3">
    <location>
        <begin position="422"/>
        <end position="497"/>
    </location>
</feature>
<name>A0A5B8CA95_9MICO</name>
<dbReference type="KEGG" id="gyu:FE374_17350"/>
<keyword evidence="4" id="KW-0436">Ligase</keyword>
<dbReference type="PANTHER" id="PTHR43767:SF1">
    <property type="entry name" value="NONRIBOSOMAL PEPTIDE SYNTHASE PES1 (EUROFUNG)-RELATED"/>
    <property type="match status" value="1"/>
</dbReference>
<evidence type="ECO:0000256" key="1">
    <source>
        <dbReference type="SAM" id="MobiDB-lite"/>
    </source>
</evidence>
<reference evidence="4 5" key="1">
    <citation type="submission" date="2019-05" db="EMBL/GenBank/DDBJ databases">
        <title>Georgenia *** sp. nov., and Georgenia *** sp. nov., isolated from the intestinal contents of plateau pika (Ochotona curzoniae) in the Qinghai-Tibet plateau of China.</title>
        <authorList>
            <person name="Tian Z."/>
        </authorList>
    </citation>
    <scope>NUCLEOTIDE SEQUENCE [LARGE SCALE GENOMIC DNA]</scope>
    <source>
        <strain evidence="4 5">Z443</strain>
    </source>
</reference>
<sequence>MSDNRHTIGRWTADRARLSPDAVAIEERGHATTYARLDTRATALAERLVRAGYGRGDRVATLTRNSTDHVVLFFACAKAGLVLVPLSWRLSTDELGYQLRHARPALVLVQATLADSARAALAGLDPAPAVELLGADGVEQHVPYPVRTDPAPPGPQRPVADDDPLLIVYTSGTASAPKGAILTHANCFWTNLSLSGAIGLTEHDVVLAVLPQFHVGGWNIQPLLAWWTGATVVLEPEFDAGRALAAIAAHGVTTTMGVPTIYRLLAEHPTFADADLSSLTHAVVGGATMPPALLRTWHDRGVRVTQGYGLTEAGPNVLALPASDAAAHLGSVGKPYPHVEVTVTDPATGQVLPGSGRGELLVRGPNVFAGYFRDPEATAETLRDGWLHTGDLVERDAEGFFRVVDRIKDIYISGGENIAPAEVEAALTAHPEVLEAAVVGVLDQRWGEVGHAYVVRAAGSRLTSEQVIAHTRTLLAAFKAPRTVDFVDQLPRTALHKVRRGALPRPAPTAGRAGEPPAGQPGAGHPVVGRPATGQPAAALRLVSGDEGAAR</sequence>
<feature type="region of interest" description="Disordered" evidence="1">
    <location>
        <begin position="499"/>
        <end position="551"/>
    </location>
</feature>
<dbReference type="InterPro" id="IPR050237">
    <property type="entry name" value="ATP-dep_AMP-bd_enzyme"/>
</dbReference>
<evidence type="ECO:0000259" key="2">
    <source>
        <dbReference type="Pfam" id="PF00501"/>
    </source>
</evidence>
<organism evidence="4 5">
    <name type="scientific">Georgenia yuyongxinii</name>
    <dbReference type="NCBI Taxonomy" id="2589797"/>
    <lineage>
        <taxon>Bacteria</taxon>
        <taxon>Bacillati</taxon>
        <taxon>Actinomycetota</taxon>
        <taxon>Actinomycetes</taxon>
        <taxon>Micrococcales</taxon>
        <taxon>Bogoriellaceae</taxon>
        <taxon>Georgenia</taxon>
    </lineage>
</organism>
<dbReference type="Proteomes" id="UP000314616">
    <property type="component" value="Chromosome"/>
</dbReference>
<evidence type="ECO:0000313" key="4">
    <source>
        <dbReference type="EMBL" id="QDC26142.1"/>
    </source>
</evidence>
<feature type="domain" description="AMP-dependent synthetase/ligase" evidence="2">
    <location>
        <begin position="14"/>
        <end position="372"/>
    </location>
</feature>
<dbReference type="Pfam" id="PF13193">
    <property type="entry name" value="AMP-binding_C"/>
    <property type="match status" value="1"/>
</dbReference>
<evidence type="ECO:0000313" key="5">
    <source>
        <dbReference type="Proteomes" id="UP000314616"/>
    </source>
</evidence>
<accession>A0A5B8CA95</accession>
<dbReference type="SUPFAM" id="SSF56801">
    <property type="entry name" value="Acetyl-CoA synthetase-like"/>
    <property type="match status" value="1"/>
</dbReference>
<dbReference type="GO" id="GO:0016878">
    <property type="term" value="F:acid-thiol ligase activity"/>
    <property type="evidence" value="ECO:0007669"/>
    <property type="project" value="UniProtKB-ARBA"/>
</dbReference>
<dbReference type="Gene3D" id="3.40.50.12780">
    <property type="entry name" value="N-terminal domain of ligase-like"/>
    <property type="match status" value="1"/>
</dbReference>
<dbReference type="EMBL" id="CP040915">
    <property type="protein sequence ID" value="QDC26142.1"/>
    <property type="molecule type" value="Genomic_DNA"/>
</dbReference>
<dbReference type="OrthoDB" id="9803968at2"/>
<dbReference type="InterPro" id="IPR042099">
    <property type="entry name" value="ANL_N_sf"/>
</dbReference>